<proteinExistence type="predicted"/>
<dbReference type="EMBL" id="FZQP02000193">
    <property type="protein sequence ID" value="VVC87784.1"/>
    <property type="molecule type" value="Genomic_DNA"/>
</dbReference>
<evidence type="ECO:0000313" key="2">
    <source>
        <dbReference type="EMBL" id="VVC87784.1"/>
    </source>
</evidence>
<reference evidence="2 3" key="1">
    <citation type="submission" date="2017-07" db="EMBL/GenBank/DDBJ databases">
        <authorList>
            <person name="Talla V."/>
            <person name="Backstrom N."/>
        </authorList>
    </citation>
    <scope>NUCLEOTIDE SEQUENCE [LARGE SCALE GENOMIC DNA]</scope>
</reference>
<evidence type="ECO:0000313" key="3">
    <source>
        <dbReference type="Proteomes" id="UP000324832"/>
    </source>
</evidence>
<organism evidence="2 3">
    <name type="scientific">Leptidea sinapis</name>
    <dbReference type="NCBI Taxonomy" id="189913"/>
    <lineage>
        <taxon>Eukaryota</taxon>
        <taxon>Metazoa</taxon>
        <taxon>Ecdysozoa</taxon>
        <taxon>Arthropoda</taxon>
        <taxon>Hexapoda</taxon>
        <taxon>Insecta</taxon>
        <taxon>Pterygota</taxon>
        <taxon>Neoptera</taxon>
        <taxon>Endopterygota</taxon>
        <taxon>Lepidoptera</taxon>
        <taxon>Glossata</taxon>
        <taxon>Ditrysia</taxon>
        <taxon>Papilionoidea</taxon>
        <taxon>Pieridae</taxon>
        <taxon>Dismorphiinae</taxon>
        <taxon>Leptidea</taxon>
    </lineage>
</organism>
<evidence type="ECO:0000256" key="1">
    <source>
        <dbReference type="SAM" id="MobiDB-lite"/>
    </source>
</evidence>
<name>A0A5E4PP68_9NEOP</name>
<keyword evidence="3" id="KW-1185">Reference proteome</keyword>
<dbReference type="InterPro" id="IPR039782">
    <property type="entry name" value="VPS13B"/>
</dbReference>
<dbReference type="PANTHER" id="PTHR12517">
    <property type="entry name" value="VACUOLAR PROTEIN SORTING-ASSOCIATED PROTEIN 13B"/>
    <property type="match status" value="1"/>
</dbReference>
<dbReference type="PANTHER" id="PTHR12517:SF0">
    <property type="entry name" value="INTERMEMBRANE LIPID TRANSFER PROTEIN VPS13B"/>
    <property type="match status" value="1"/>
</dbReference>
<gene>
    <name evidence="2" type="ORF">LSINAPIS_LOCUS1311</name>
</gene>
<sequence length="1413" mass="157452">MMLVEDAVTCPYSSMFVDQQSLDSSQSDSDAVIVEEILRTSPETKSTANADSGVDTATSQSTFKLNYPETSAQAKKSVSIALPNYNMKPSEYMEIFVTMGVIKISLYVSDDGSPEVTALRPPAVTQPQNKEADEPAIKVIIDEAKPKKSHGNTSVSSGQSLTETTRHEDMVKQRTHFTSDHPLTRKIEGIIPLINVTLHQPNLYYWRRKIHKNLQVSLFNLWVGFGTSDEACNETLLRTAQGLSDPETDIPPALATLRAEQIPGSYVSGHPARGSIQLDIERPVLLELSTDKLKRIKGVMSLIEKYVPRESKNDVDPSLPAMYKLRRCMVRNNIESIIIQTSQMGVRSEEGAGGWERLQAQMACASKPDRLISRVLIEALVITAGPSTDTRHVVLHPICLGGTFEANWESHRRVEILCTHEPRLRIAMDIDRVILDLRPQDLSVVADIRDTLKEILEPTQIVSAEQLPMAYQVTIYSDSVSWRYPHPRAITRLIAYPIPGMVFEMPPQQDYYSKSCPISAEQLSAALRVDSYFAPRSLPRLRVGVRLVNLDINVHNALPKLTRCDVIDSATGTMVQFVDEFRIQGALYVCQPSKLRIRIGDVRLATHVPRIYTLRSLADDWKRSYDENINKTKCPEMSNCSVMEKLQGRVSLWIHNESEIALRVGQQGIPFKEGKCRVKLENSEKLVQYEGPYLHVRVHHSGPTRNMYLSTGLQLINATRLPLIYKVSYNAVRAGGGCSLELQLCPAVLFANASPIAITLRSYDAAPLCKLEPGVAMCPPSVILKVALLTLYYEIKENINVLGVTSTYVLINRLNTDILVPVVVCQQIHEDRCIITIAEDPCPQYVIHNRTGKSLTVAEPTDLIIQELSTRGNIQAVEECEGALWRCVVAEGTLTHYTSPSHCGRFPPTCDVPRTLPLLTVSTVREEIPPEWCQPIVVTDGEQLLQMSGGMTIKVRVRTHPHSTLIEFLDIDQNDISASDIRRRLLGPLPSDTVLLDDDNEKENERHDFTPRGMVIMRGTVEVLRDSSLANVSAAVHHDIAASLEKAESLKPGDAKPSQSSMDLQGANYADLSEQHAWMENDRIACVIDSITVSVANSWDVRPILGLHLRRVAVRADLRNHARKTRVILTAGDVQVDNPQYEDGQYDFAVVACARADIEEEQWPPLWNIADDAFQPREDLARLMVKTCCDRWTVANNTFSGPLALYVEDAYVTAIVELVRLAMPPTRTDAEAVTEAETIYLQKPLRLRRLYLHPLDLTLTLHTAVRMYIALDQSPLRLSAFQLQDMMTTTGRLTHALTVHYLSAAILGAEDDLLRVLWLDLSLACQTLPLTYWLQVAQRKPSRLSEIAVDEDNEYQISAAAMARVARFTGAGVGAEGEVRVLTLQTALGLSHALHAALTSAIHHNNAAHFALL</sequence>
<feature type="compositionally biased region" description="Polar residues" evidence="1">
    <location>
        <begin position="151"/>
        <end position="163"/>
    </location>
</feature>
<feature type="region of interest" description="Disordered" evidence="1">
    <location>
        <begin position="145"/>
        <end position="166"/>
    </location>
</feature>
<protein>
    <submittedName>
        <fullName evidence="2">Uncharacterized protein</fullName>
    </submittedName>
</protein>
<dbReference type="Proteomes" id="UP000324832">
    <property type="component" value="Unassembled WGS sequence"/>
</dbReference>
<accession>A0A5E4PP68</accession>